<keyword evidence="1" id="KW-1133">Transmembrane helix</keyword>
<evidence type="ECO:0000256" key="1">
    <source>
        <dbReference type="SAM" id="Phobius"/>
    </source>
</evidence>
<dbReference type="AlphaFoldDB" id="A0A0J6D3N9"/>
<sequence length="59" mass="6702">MQRILLFLSVAFVAVSFVLFIMSLLKFIPTIVGAALLFVSILFTVSLFNTRNQFRGFDQ</sequence>
<dbReference type="RefSeq" id="WP_048310041.1">
    <property type="nucleotide sequence ID" value="NZ_CP119526.1"/>
</dbReference>
<feature type="transmembrane region" description="Helical" evidence="1">
    <location>
        <begin position="31"/>
        <end position="50"/>
    </location>
</feature>
<keyword evidence="1" id="KW-0812">Transmembrane</keyword>
<gene>
    <name evidence="2" type="ORF">AB986_06435</name>
</gene>
<dbReference type="Proteomes" id="UP000035996">
    <property type="component" value="Unassembled WGS sequence"/>
</dbReference>
<dbReference type="OrthoDB" id="2971431at2"/>
<evidence type="ECO:0000313" key="2">
    <source>
        <dbReference type="EMBL" id="KMM38889.1"/>
    </source>
</evidence>
<keyword evidence="3" id="KW-1185">Reference proteome</keyword>
<dbReference type="EMBL" id="LELK01000001">
    <property type="protein sequence ID" value="KMM38889.1"/>
    <property type="molecule type" value="Genomic_DNA"/>
</dbReference>
<reference evidence="2" key="1">
    <citation type="submission" date="2015-06" db="EMBL/GenBank/DDBJ databases">
        <authorList>
            <person name="Liu B."/>
            <person name="Wang J."/>
            <person name="Zhu Y."/>
            <person name="Liu G."/>
            <person name="Chen Q."/>
            <person name="Zheng C."/>
            <person name="Che J."/>
            <person name="Ge C."/>
            <person name="Shi H."/>
            <person name="Pan Z."/>
            <person name="Liu X."/>
        </authorList>
    </citation>
    <scope>NUCLEOTIDE SEQUENCE [LARGE SCALE GENOMIC DNA]</scope>
    <source>
        <strain evidence="2">DSM 16346</strain>
    </source>
</reference>
<accession>A0A0J6D3N9</accession>
<proteinExistence type="predicted"/>
<protein>
    <submittedName>
        <fullName evidence="2">Uncharacterized protein</fullName>
    </submittedName>
</protein>
<keyword evidence="1" id="KW-0472">Membrane</keyword>
<comment type="caution">
    <text evidence="2">The sequence shown here is derived from an EMBL/GenBank/DDBJ whole genome shotgun (WGS) entry which is preliminary data.</text>
</comment>
<evidence type="ECO:0000313" key="3">
    <source>
        <dbReference type="Proteomes" id="UP000035996"/>
    </source>
</evidence>
<feature type="transmembrane region" description="Helical" evidence="1">
    <location>
        <begin position="5"/>
        <end position="25"/>
    </location>
</feature>
<name>A0A0J6D3N9_9BACL</name>
<organism evidence="2 3">
    <name type="scientific">Guptibacillus hwajinpoensis</name>
    <dbReference type="NCBI Taxonomy" id="208199"/>
    <lineage>
        <taxon>Bacteria</taxon>
        <taxon>Bacillati</taxon>
        <taxon>Bacillota</taxon>
        <taxon>Bacilli</taxon>
        <taxon>Bacillales</taxon>
        <taxon>Guptibacillaceae</taxon>
        <taxon>Guptibacillus</taxon>
    </lineage>
</organism>